<dbReference type="AlphaFoldDB" id="A0A1I5WS88"/>
<name>A0A1I5WS88_9GAMM</name>
<evidence type="ECO:0000313" key="2">
    <source>
        <dbReference type="Proteomes" id="UP000243084"/>
    </source>
</evidence>
<keyword evidence="2" id="KW-1185">Reference proteome</keyword>
<dbReference type="EMBL" id="FOXM01000014">
    <property type="protein sequence ID" value="SFQ22388.1"/>
    <property type="molecule type" value="Genomic_DNA"/>
</dbReference>
<evidence type="ECO:0000313" key="1">
    <source>
        <dbReference type="EMBL" id="SFQ22388.1"/>
    </source>
</evidence>
<dbReference type="Proteomes" id="UP000243084">
    <property type="component" value="Unassembled WGS sequence"/>
</dbReference>
<gene>
    <name evidence="1" type="ORF">SAMN05216229_11420</name>
</gene>
<dbReference type="RefSeq" id="WP_092433334.1">
    <property type="nucleotide sequence ID" value="NZ_FOXM01000014.1"/>
</dbReference>
<dbReference type="OrthoDB" id="8444549at2"/>
<proteinExistence type="predicted"/>
<organism evidence="1 2">
    <name type="scientific">Geopseudomonas sagittaria</name>
    <dbReference type="NCBI Taxonomy" id="1135990"/>
    <lineage>
        <taxon>Bacteria</taxon>
        <taxon>Pseudomonadati</taxon>
        <taxon>Pseudomonadota</taxon>
        <taxon>Gammaproteobacteria</taxon>
        <taxon>Pseudomonadales</taxon>
        <taxon>Pseudomonadaceae</taxon>
        <taxon>Geopseudomonas</taxon>
    </lineage>
</organism>
<protein>
    <submittedName>
        <fullName evidence="1">Uncharacterized protein</fullName>
    </submittedName>
</protein>
<reference evidence="2" key="1">
    <citation type="submission" date="2016-10" db="EMBL/GenBank/DDBJ databases">
        <authorList>
            <person name="Varghese N."/>
            <person name="Submissions S."/>
        </authorList>
    </citation>
    <scope>NUCLEOTIDE SEQUENCE [LARGE SCALE GENOMIC DNA]</scope>
    <source>
        <strain evidence="2">JCM 18195</strain>
    </source>
</reference>
<accession>A0A1I5WS88</accession>
<sequence>MMNQADYLAIRLAISSIPGDVSNDAVGAHVARIEELFAPDSHAVALNPTTPVVVGARGSGKSFWSGALGQESTLKAAAKAYPKLGLERLDVRFGYTGIPGPGGVSSDAVDSLVPSDASLEQAKIFWWGTVIHAIQRNRGTDKKLSDCMALGASWEDRENIILKCENELSPQGRMLLIVYDAVDTVARTWPRRRLLTEALFEVVWAMRAYRNIRVKIFIRPDQIDDDSLRFVELPKLRAGSVRLTWQWTDLYGLLFSRMALNSSSDAKKAFEKLLISCGLPAADQESVLTRRWSLVTDEADQKKLMSAISGPYMGSGVHAYKKGITYDWPLKHSADAFSEVTPRSFLGLMVAAAKHGMAPVDKVVSPDGIRHGLREASKTRVDQLHQEFPWIKGVLAPMAGLLLPQEEQTVFEVWTRANTVAKLISDASEQKYLLPFKSNEDRSEFGLFSVLEEIGVMFRRKDGRLDMPDLFRVAARLLKKGGITPNG</sequence>